<evidence type="ECO:0000313" key="1">
    <source>
        <dbReference type="EMBL" id="CAG8486957.1"/>
    </source>
</evidence>
<accession>A0A9N8WHL2</accession>
<name>A0A9N8WHL2_9GLOM</name>
<dbReference type="Proteomes" id="UP000789759">
    <property type="component" value="Unassembled WGS sequence"/>
</dbReference>
<proteinExistence type="predicted"/>
<reference evidence="1" key="1">
    <citation type="submission" date="2021-06" db="EMBL/GenBank/DDBJ databases">
        <authorList>
            <person name="Kallberg Y."/>
            <person name="Tangrot J."/>
            <person name="Rosling A."/>
        </authorList>
    </citation>
    <scope>NUCLEOTIDE SEQUENCE</scope>
    <source>
        <strain evidence="1">FL966</strain>
    </source>
</reference>
<evidence type="ECO:0000313" key="2">
    <source>
        <dbReference type="Proteomes" id="UP000789759"/>
    </source>
</evidence>
<comment type="caution">
    <text evidence="1">The sequence shown here is derived from an EMBL/GenBank/DDBJ whole genome shotgun (WGS) entry which is preliminary data.</text>
</comment>
<gene>
    <name evidence="1" type="ORF">CPELLU_LOCUS1790</name>
</gene>
<dbReference type="AlphaFoldDB" id="A0A9N8WHL2"/>
<dbReference type="EMBL" id="CAJVQA010000702">
    <property type="protein sequence ID" value="CAG8486957.1"/>
    <property type="molecule type" value="Genomic_DNA"/>
</dbReference>
<sequence>MPKVFQSGYEYDLGNLYFFNMELLENTTNLRHIPGKKAYLKLIYPD</sequence>
<keyword evidence="2" id="KW-1185">Reference proteome</keyword>
<protein>
    <submittedName>
        <fullName evidence="1">14067_t:CDS:1</fullName>
    </submittedName>
</protein>
<organism evidence="1 2">
    <name type="scientific">Cetraspora pellucida</name>
    <dbReference type="NCBI Taxonomy" id="1433469"/>
    <lineage>
        <taxon>Eukaryota</taxon>
        <taxon>Fungi</taxon>
        <taxon>Fungi incertae sedis</taxon>
        <taxon>Mucoromycota</taxon>
        <taxon>Glomeromycotina</taxon>
        <taxon>Glomeromycetes</taxon>
        <taxon>Diversisporales</taxon>
        <taxon>Gigasporaceae</taxon>
        <taxon>Cetraspora</taxon>
    </lineage>
</organism>